<dbReference type="InterPro" id="IPR036388">
    <property type="entry name" value="WH-like_DNA-bd_sf"/>
</dbReference>
<evidence type="ECO:0000313" key="1">
    <source>
        <dbReference type="EMBL" id="SDH12724.1"/>
    </source>
</evidence>
<accession>A0A1G7ZVP1</accession>
<protein>
    <submittedName>
        <fullName evidence="1">Phenylacetic acid degradation operon negative regulatory protein</fullName>
    </submittedName>
</protein>
<keyword evidence="2" id="KW-1185">Reference proteome</keyword>
<dbReference type="STRING" id="504805.SAMN05421505_111223"/>
<dbReference type="AlphaFoldDB" id="A0A1G7ZVP1"/>
<reference evidence="1 2" key="1">
    <citation type="submission" date="2016-10" db="EMBL/GenBank/DDBJ databases">
        <authorList>
            <person name="de Groot N.N."/>
        </authorList>
    </citation>
    <scope>NUCLEOTIDE SEQUENCE [LARGE SCALE GENOMIC DNA]</scope>
    <source>
        <strain evidence="1 2">CPCC 201354</strain>
    </source>
</reference>
<name>A0A1G7ZVP1_9ACTN</name>
<dbReference type="RefSeq" id="WP_093170916.1">
    <property type="nucleotide sequence ID" value="NZ_FNCN01000011.1"/>
</dbReference>
<dbReference type="Gene3D" id="1.10.10.10">
    <property type="entry name" value="Winged helix-like DNA-binding domain superfamily/Winged helix DNA-binding domain"/>
    <property type="match status" value="1"/>
</dbReference>
<dbReference type="OrthoDB" id="2270427at2"/>
<dbReference type="Gene3D" id="3.30.70.2650">
    <property type="match status" value="1"/>
</dbReference>
<organism evidence="1 2">
    <name type="scientific">Sinosporangium album</name>
    <dbReference type="NCBI Taxonomy" id="504805"/>
    <lineage>
        <taxon>Bacteria</taxon>
        <taxon>Bacillati</taxon>
        <taxon>Actinomycetota</taxon>
        <taxon>Actinomycetes</taxon>
        <taxon>Streptosporangiales</taxon>
        <taxon>Streptosporangiaceae</taxon>
        <taxon>Sinosporangium</taxon>
    </lineage>
</organism>
<dbReference type="Proteomes" id="UP000198923">
    <property type="component" value="Unassembled WGS sequence"/>
</dbReference>
<gene>
    <name evidence="1" type="ORF">SAMN05421505_111223</name>
</gene>
<dbReference type="GO" id="GO:0006351">
    <property type="term" value="P:DNA-templated transcription"/>
    <property type="evidence" value="ECO:0007669"/>
    <property type="project" value="TreeGrafter"/>
</dbReference>
<dbReference type="PANTHER" id="PTHR30319:SF1">
    <property type="entry name" value="TRANSCRIPTIONAL REPRESSOR PAAX"/>
    <property type="match status" value="1"/>
</dbReference>
<evidence type="ECO:0000313" key="2">
    <source>
        <dbReference type="Proteomes" id="UP000198923"/>
    </source>
</evidence>
<feature type="non-terminal residue" evidence="1">
    <location>
        <position position="270"/>
    </location>
</feature>
<dbReference type="EMBL" id="FNCN01000011">
    <property type="protein sequence ID" value="SDH12724.1"/>
    <property type="molecule type" value="Genomic_DNA"/>
</dbReference>
<dbReference type="PANTHER" id="PTHR30319">
    <property type="entry name" value="PHENYLACETIC ACID REGULATOR-RELATED TRANSCRIPTIONAL REPRESSOR"/>
    <property type="match status" value="1"/>
</dbReference>
<dbReference type="Gene3D" id="1.20.58.1460">
    <property type="match status" value="1"/>
</dbReference>
<sequence>MREGPAAVEYEQVWRDLGLRPLKARSIIASALLGVEDSGIGSRRIVQFANLFNVPEGTTRVTLSRMTSAGELKSEGGLYHLDGRLRDRRLRQFSSRTPNLIAWDGAFEMEIVHLERREAVDRLALRAAMTNLNLGEFREGVWTRPGNLDPGRRLEDRALVREQCYAVEARVEGDPREFVGRIWDLDGWRDLANRLRRSMAIVLCDLEVGSVEALAPGFMIAAAVTHHLMADPLLPDELLPARWPGGLLRDDWERFDGMWKSVLREWFEDE</sequence>
<proteinExistence type="predicted"/>